<keyword evidence="3" id="KW-1003">Cell membrane</keyword>
<dbReference type="GO" id="GO:0005254">
    <property type="term" value="F:chloride channel activity"/>
    <property type="evidence" value="ECO:0007669"/>
    <property type="project" value="InterPro"/>
</dbReference>
<evidence type="ECO:0000256" key="5">
    <source>
        <dbReference type="ARBA" id="ARBA00022989"/>
    </source>
</evidence>
<dbReference type="PANTHER" id="PTHR33281">
    <property type="entry name" value="UPF0187 PROTEIN YNEE"/>
    <property type="match status" value="1"/>
</dbReference>
<feature type="transmembrane region" description="Helical" evidence="9">
    <location>
        <begin position="250"/>
        <end position="269"/>
    </location>
</feature>
<dbReference type="Pfam" id="PF25539">
    <property type="entry name" value="Bestrophin_2"/>
    <property type="match status" value="1"/>
</dbReference>
<keyword evidence="2" id="KW-0813">Transport</keyword>
<dbReference type="PANTHER" id="PTHR33281:SF19">
    <property type="entry name" value="VOLTAGE-DEPENDENT ANION CHANNEL-FORMING PROTEIN YNEE"/>
    <property type="match status" value="1"/>
</dbReference>
<protein>
    <submittedName>
        <fullName evidence="10">Uncharacterized protein</fullName>
    </submittedName>
</protein>
<evidence type="ECO:0000313" key="11">
    <source>
        <dbReference type="Proteomes" id="UP001319080"/>
    </source>
</evidence>
<comment type="caution">
    <text evidence="10">The sequence shown here is derived from an EMBL/GenBank/DDBJ whole genome shotgun (WGS) entry which is preliminary data.</text>
</comment>
<keyword evidence="11" id="KW-1185">Reference proteome</keyword>
<evidence type="ECO:0000256" key="4">
    <source>
        <dbReference type="ARBA" id="ARBA00022692"/>
    </source>
</evidence>
<comment type="similarity">
    <text evidence="8">Belongs to the anion channel-forming bestrophin (TC 1.A.46) family.</text>
</comment>
<dbReference type="InterPro" id="IPR044669">
    <property type="entry name" value="YneE/VCCN1/2-like"/>
</dbReference>
<evidence type="ECO:0000256" key="9">
    <source>
        <dbReference type="SAM" id="Phobius"/>
    </source>
</evidence>
<evidence type="ECO:0000256" key="1">
    <source>
        <dbReference type="ARBA" id="ARBA00004651"/>
    </source>
</evidence>
<dbReference type="RefSeq" id="WP_254084824.1">
    <property type="nucleotide sequence ID" value="NZ_JAHESE010000011.1"/>
</dbReference>
<gene>
    <name evidence="10" type="ORF">KK062_13455</name>
</gene>
<evidence type="ECO:0000256" key="7">
    <source>
        <dbReference type="ARBA" id="ARBA00023136"/>
    </source>
</evidence>
<evidence type="ECO:0000313" key="10">
    <source>
        <dbReference type="EMBL" id="MBT1709243.1"/>
    </source>
</evidence>
<feature type="transmembrane region" description="Helical" evidence="9">
    <location>
        <begin position="226"/>
        <end position="244"/>
    </location>
</feature>
<accession>A0AAP2GU97</accession>
<evidence type="ECO:0000256" key="6">
    <source>
        <dbReference type="ARBA" id="ARBA00023065"/>
    </source>
</evidence>
<keyword evidence="5 9" id="KW-1133">Transmembrane helix</keyword>
<dbReference type="Proteomes" id="UP001319080">
    <property type="component" value="Unassembled WGS sequence"/>
</dbReference>
<dbReference type="EMBL" id="JAHESE010000011">
    <property type="protein sequence ID" value="MBT1709243.1"/>
    <property type="molecule type" value="Genomic_DNA"/>
</dbReference>
<comment type="subcellular location">
    <subcellularLocation>
        <location evidence="1">Cell membrane</location>
        <topology evidence="1">Multi-pass membrane protein</topology>
    </subcellularLocation>
</comment>
<keyword evidence="7 9" id="KW-0472">Membrane</keyword>
<evidence type="ECO:0000256" key="2">
    <source>
        <dbReference type="ARBA" id="ARBA00022448"/>
    </source>
</evidence>
<dbReference type="AlphaFoldDB" id="A0AAP2GU97"/>
<organism evidence="10 11">
    <name type="scientific">Dawidia cretensis</name>
    <dbReference type="NCBI Taxonomy" id="2782350"/>
    <lineage>
        <taxon>Bacteria</taxon>
        <taxon>Pseudomonadati</taxon>
        <taxon>Bacteroidota</taxon>
        <taxon>Cytophagia</taxon>
        <taxon>Cytophagales</taxon>
        <taxon>Chryseotaleaceae</taxon>
        <taxon>Dawidia</taxon>
    </lineage>
</organism>
<keyword evidence="4 9" id="KW-0812">Transmembrane</keyword>
<sequence>MILRRNLKWSLILFYTWKGLLYYLVLAIMVYWIHHQGINLAIPFYAITAFGTALAIFLGFKNNSAYDRWWEARRLWGTLVNYSRAWTRQVITFLNDPDATSPEEIIAFKEKLLHRHIAYVNALRVFLRRKYKYNETGQEELFQVENEYHDAEPFLQPSEYIIFSKKNNPPNFLLELQAEDLRYAFSQGWLSDYRLVKLEETLVEFNNVQGGCERIKNTPLPRHYSFFSRVFVVLHATMLPFAFVDEMGMIMIPISVLISFIFHSLDLIGERSEDPFENRLEDVPLTSLCRTIETNVKEQWGDENLPPAPKNNGGIIF</sequence>
<reference evidence="10 11" key="1">
    <citation type="submission" date="2021-05" db="EMBL/GenBank/DDBJ databases">
        <title>A Polyphasic approach of four new species of the genus Ohtaekwangia: Ohtaekwangia histidinii sp. nov., Ohtaekwangia cretensis sp. nov., Ohtaekwangia indiensis sp. nov., Ohtaekwangia reichenbachii sp. nov. from diverse environment.</title>
        <authorList>
            <person name="Octaviana S."/>
        </authorList>
    </citation>
    <scope>NUCLEOTIDE SEQUENCE [LARGE SCALE GENOMIC DNA]</scope>
    <source>
        <strain evidence="10 11">PWU5</strain>
    </source>
</reference>
<evidence type="ECO:0000256" key="8">
    <source>
        <dbReference type="ARBA" id="ARBA00034708"/>
    </source>
</evidence>
<name>A0AAP2GU97_9BACT</name>
<evidence type="ECO:0000256" key="3">
    <source>
        <dbReference type="ARBA" id="ARBA00022475"/>
    </source>
</evidence>
<keyword evidence="6" id="KW-0406">Ion transport</keyword>
<feature type="transmembrane region" description="Helical" evidence="9">
    <location>
        <begin position="12"/>
        <end position="34"/>
    </location>
</feature>
<dbReference type="GO" id="GO:0005886">
    <property type="term" value="C:plasma membrane"/>
    <property type="evidence" value="ECO:0007669"/>
    <property type="project" value="UniProtKB-SubCell"/>
</dbReference>
<feature type="transmembrane region" description="Helical" evidence="9">
    <location>
        <begin position="40"/>
        <end position="60"/>
    </location>
</feature>
<proteinExistence type="inferred from homology"/>